<dbReference type="InterPro" id="IPR001951">
    <property type="entry name" value="Histone_H4"/>
</dbReference>
<sequence length="149" mass="16458">MARTQMSNRNLIRSDVSGYPSSRPQPSSRPTFASVNSTGGKSTGEKKGMGIGIGRGKTAKRHRKILRDNVQGVTRGDIRRLARRGGVKRISSGIYEEVRFTLKQFLEKVLRDTCAVVENCGRKTVCTTDVVFALSRMGRTLYGYGEASR</sequence>
<evidence type="ECO:0000313" key="12">
    <source>
        <dbReference type="EMBL" id="KAK3670204.1"/>
    </source>
</evidence>
<comment type="caution">
    <text evidence="12">The sequence shown here is derived from an EMBL/GenBank/DDBJ whole genome shotgun (WGS) entry which is preliminary data.</text>
</comment>
<evidence type="ECO:0000256" key="11">
    <source>
        <dbReference type="SAM" id="MobiDB-lite"/>
    </source>
</evidence>
<dbReference type="GO" id="GO:0005634">
    <property type="term" value="C:nucleus"/>
    <property type="evidence" value="ECO:0007669"/>
    <property type="project" value="UniProtKB-SubCell"/>
</dbReference>
<dbReference type="GO" id="GO:0000786">
    <property type="term" value="C:nucleosome"/>
    <property type="evidence" value="ECO:0007669"/>
    <property type="project" value="UniProtKB-KW"/>
</dbReference>
<dbReference type="GO" id="GO:0003677">
    <property type="term" value="F:DNA binding"/>
    <property type="evidence" value="ECO:0007669"/>
    <property type="project" value="UniProtKB-KW"/>
</dbReference>
<feature type="compositionally biased region" description="Polar residues" evidence="11">
    <location>
        <begin position="1"/>
        <end position="11"/>
    </location>
</feature>
<dbReference type="GO" id="GO:0030527">
    <property type="term" value="F:structural constituent of chromatin"/>
    <property type="evidence" value="ECO:0007669"/>
    <property type="project" value="InterPro"/>
</dbReference>
<keyword evidence="13" id="KW-1185">Reference proteome</keyword>
<dbReference type="InterPro" id="IPR009072">
    <property type="entry name" value="Histone-fold"/>
</dbReference>
<evidence type="ECO:0000256" key="1">
    <source>
        <dbReference type="ARBA" id="ARBA00002001"/>
    </source>
</evidence>
<dbReference type="SUPFAM" id="SSF47113">
    <property type="entry name" value="Histone-fold"/>
    <property type="match status" value="1"/>
</dbReference>
<dbReference type="GO" id="GO:0046982">
    <property type="term" value="F:protein heterodimerization activity"/>
    <property type="evidence" value="ECO:0007669"/>
    <property type="project" value="InterPro"/>
</dbReference>
<keyword evidence="9 10" id="KW-0544">Nucleosome core</keyword>
<comment type="function">
    <text evidence="1 10">Core component of nucleosome. Nucleosomes wrap and compact DNA into chromatin, limiting DNA accessibility to the cellular machineries which require DNA as a template. Histones thereby play a central role in transcription regulation, DNA repair, DNA replication and chromosomal stability. DNA accessibility is regulated via a complex set of post-translational modifications of histones, also called histone code, and nucleosome remodeling.</text>
</comment>
<evidence type="ECO:0000256" key="7">
    <source>
        <dbReference type="ARBA" id="ARBA00023125"/>
    </source>
</evidence>
<name>A0AAE0TNR3_9PEZI</name>
<dbReference type="SMART" id="SM00417">
    <property type="entry name" value="H4"/>
    <property type="match status" value="1"/>
</dbReference>
<evidence type="ECO:0000256" key="2">
    <source>
        <dbReference type="ARBA" id="ARBA00004123"/>
    </source>
</evidence>
<dbReference type="Gene3D" id="1.10.20.10">
    <property type="entry name" value="Histone, subunit A"/>
    <property type="match status" value="1"/>
</dbReference>
<evidence type="ECO:0000313" key="13">
    <source>
        <dbReference type="Proteomes" id="UP001274830"/>
    </source>
</evidence>
<evidence type="ECO:0000256" key="4">
    <source>
        <dbReference type="ARBA" id="ARBA00006564"/>
    </source>
</evidence>
<accession>A0AAE0TNR3</accession>
<evidence type="ECO:0000256" key="10">
    <source>
        <dbReference type="RuleBase" id="RU000528"/>
    </source>
</evidence>
<evidence type="ECO:0000256" key="6">
    <source>
        <dbReference type="ARBA" id="ARBA00022454"/>
    </source>
</evidence>
<keyword evidence="6 10" id="KW-0158">Chromosome</keyword>
<dbReference type="PRINTS" id="PR00623">
    <property type="entry name" value="HISTONEH4"/>
</dbReference>
<proteinExistence type="inferred from homology"/>
<organism evidence="12 13">
    <name type="scientific">Recurvomyces mirabilis</name>
    <dbReference type="NCBI Taxonomy" id="574656"/>
    <lineage>
        <taxon>Eukaryota</taxon>
        <taxon>Fungi</taxon>
        <taxon>Dikarya</taxon>
        <taxon>Ascomycota</taxon>
        <taxon>Pezizomycotina</taxon>
        <taxon>Dothideomycetes</taxon>
        <taxon>Dothideomycetidae</taxon>
        <taxon>Mycosphaerellales</taxon>
        <taxon>Teratosphaeriaceae</taxon>
        <taxon>Recurvomyces</taxon>
    </lineage>
</organism>
<keyword evidence="8 10" id="KW-0539">Nucleus</keyword>
<dbReference type="Proteomes" id="UP001274830">
    <property type="component" value="Unassembled WGS sequence"/>
</dbReference>
<evidence type="ECO:0000256" key="5">
    <source>
        <dbReference type="ARBA" id="ARBA00011538"/>
    </source>
</evidence>
<gene>
    <name evidence="12" type="ORF">LTR78_009960</name>
</gene>
<dbReference type="EMBL" id="JAUTXT010000061">
    <property type="protein sequence ID" value="KAK3670204.1"/>
    <property type="molecule type" value="Genomic_DNA"/>
</dbReference>
<evidence type="ECO:0000256" key="9">
    <source>
        <dbReference type="ARBA" id="ARBA00023269"/>
    </source>
</evidence>
<dbReference type="CDD" id="cd22912">
    <property type="entry name" value="HFD_H4"/>
    <property type="match status" value="1"/>
</dbReference>
<comment type="similarity">
    <text evidence="4 10">Belongs to the histone H4 family.</text>
</comment>
<evidence type="ECO:0000256" key="3">
    <source>
        <dbReference type="ARBA" id="ARBA00004286"/>
    </source>
</evidence>
<comment type="subunit">
    <text evidence="5 10">The nucleosome is a histone octamer containing two molecules each of H2A, H2B, H3 and H4 assembled in one H3-H4 heterotetramer and two H2A-H2B heterodimers. The octamer wraps approximately 147 bp of DNA.</text>
</comment>
<feature type="region of interest" description="Disordered" evidence="11">
    <location>
        <begin position="1"/>
        <end position="61"/>
    </location>
</feature>
<feature type="compositionally biased region" description="Low complexity" evidence="11">
    <location>
        <begin position="20"/>
        <end position="30"/>
    </location>
</feature>
<comment type="subcellular location">
    <subcellularLocation>
        <location evidence="3">Chromosome</location>
    </subcellularLocation>
    <subcellularLocation>
        <location evidence="2">Nucleus</location>
    </subcellularLocation>
</comment>
<protein>
    <recommendedName>
        <fullName evidence="10">Histone H4</fullName>
    </recommendedName>
</protein>
<dbReference type="FunFam" id="1.10.20.10:FF:000012">
    <property type="entry name" value="Histone H4"/>
    <property type="match status" value="1"/>
</dbReference>
<dbReference type="PANTHER" id="PTHR10484">
    <property type="entry name" value="HISTONE H4"/>
    <property type="match status" value="1"/>
</dbReference>
<keyword evidence="7 10" id="KW-0238">DNA-binding</keyword>
<evidence type="ECO:0000256" key="8">
    <source>
        <dbReference type="ARBA" id="ARBA00023242"/>
    </source>
</evidence>
<dbReference type="AlphaFoldDB" id="A0AAE0TNR3"/>
<reference evidence="12" key="1">
    <citation type="submission" date="2023-07" db="EMBL/GenBank/DDBJ databases">
        <title>Black Yeasts Isolated from many extreme environments.</title>
        <authorList>
            <person name="Coleine C."/>
            <person name="Stajich J.E."/>
            <person name="Selbmann L."/>
        </authorList>
    </citation>
    <scope>NUCLEOTIDE SEQUENCE</scope>
    <source>
        <strain evidence="12">CCFEE 5485</strain>
    </source>
</reference>